<keyword evidence="8" id="KW-0238">DNA-binding</keyword>
<dbReference type="Proteomes" id="UP000070449">
    <property type="component" value="Unassembled WGS sequence"/>
</dbReference>
<comment type="catalytic activity">
    <reaction evidence="12">
        <text>cyclobutadipyrimidine (in DNA) = 2 pyrimidine residues (in DNA).</text>
        <dbReference type="EC" id="4.1.99.3"/>
    </reaction>
</comment>
<evidence type="ECO:0000256" key="3">
    <source>
        <dbReference type="ARBA" id="ARBA00013149"/>
    </source>
</evidence>
<dbReference type="GO" id="GO:0003677">
    <property type="term" value="F:DNA binding"/>
    <property type="evidence" value="ECO:0007669"/>
    <property type="project" value="UniProtKB-KW"/>
</dbReference>
<dbReference type="PROSITE" id="PS51645">
    <property type="entry name" value="PHR_CRY_ALPHA_BETA"/>
    <property type="match status" value="1"/>
</dbReference>
<feature type="domain" description="Photolyase/cryptochrome alpha/beta" evidence="13">
    <location>
        <begin position="18"/>
        <end position="147"/>
    </location>
</feature>
<evidence type="ECO:0000313" key="14">
    <source>
        <dbReference type="EMBL" id="KXK09488.1"/>
    </source>
</evidence>
<proteinExistence type="inferred from homology"/>
<evidence type="ECO:0000256" key="1">
    <source>
        <dbReference type="ARBA" id="ARBA00001974"/>
    </source>
</evidence>
<dbReference type="GO" id="GO:0000719">
    <property type="term" value="P:photoreactive repair"/>
    <property type="evidence" value="ECO:0007669"/>
    <property type="project" value="TreeGrafter"/>
</dbReference>
<evidence type="ECO:0000256" key="4">
    <source>
        <dbReference type="ARBA" id="ARBA00014046"/>
    </source>
</evidence>
<evidence type="ECO:0000256" key="2">
    <source>
        <dbReference type="ARBA" id="ARBA00006409"/>
    </source>
</evidence>
<dbReference type="GO" id="GO:0003904">
    <property type="term" value="F:deoxyribodipyrimidine photo-lyase activity"/>
    <property type="evidence" value="ECO:0007669"/>
    <property type="project" value="UniProtKB-EC"/>
</dbReference>
<evidence type="ECO:0000256" key="6">
    <source>
        <dbReference type="ARBA" id="ARBA00022763"/>
    </source>
</evidence>
<evidence type="ECO:0000256" key="9">
    <source>
        <dbReference type="ARBA" id="ARBA00023204"/>
    </source>
</evidence>
<reference evidence="14 15" key="1">
    <citation type="submission" date="2015-02" db="EMBL/GenBank/DDBJ databases">
        <title>Improved understanding of the partial-nitritation anammox process through 23 genomes representing the majority of the microbial community.</title>
        <authorList>
            <person name="Speth D.R."/>
            <person name="In T Zandt M."/>
            <person name="Guerrero Cruz S."/>
            <person name="Jetten M.S."/>
            <person name="Dutilh B.E."/>
        </authorList>
    </citation>
    <scope>NUCLEOTIDE SEQUENCE [LARGE SCALE GENOMIC DNA]</scope>
    <source>
        <strain evidence="14">OLB21</strain>
    </source>
</reference>
<evidence type="ECO:0000259" key="13">
    <source>
        <dbReference type="PROSITE" id="PS51645"/>
    </source>
</evidence>
<evidence type="ECO:0000256" key="7">
    <source>
        <dbReference type="ARBA" id="ARBA00022827"/>
    </source>
</evidence>
<protein>
    <recommendedName>
        <fullName evidence="4">Deoxyribodipyrimidine photo-lyase</fullName>
        <ecNumber evidence="3">4.1.99.3</ecNumber>
    </recommendedName>
    <alternativeName>
        <fullName evidence="11">DNA photolyase</fullName>
    </alternativeName>
</protein>
<evidence type="ECO:0000256" key="11">
    <source>
        <dbReference type="ARBA" id="ARBA00031671"/>
    </source>
</evidence>
<gene>
    <name evidence="14" type="primary">phrA</name>
    <name evidence="14" type="ORF">UZ20_WS6002000537</name>
</gene>
<dbReference type="EMBL" id="JYPD01000017">
    <property type="protein sequence ID" value="KXK09488.1"/>
    <property type="molecule type" value="Genomic_DNA"/>
</dbReference>
<dbReference type="InterPro" id="IPR052219">
    <property type="entry name" value="Photolyase_Class-2"/>
</dbReference>
<evidence type="ECO:0000313" key="15">
    <source>
        <dbReference type="Proteomes" id="UP000070449"/>
    </source>
</evidence>
<dbReference type="PANTHER" id="PTHR10211">
    <property type="entry name" value="DEOXYRIBODIPYRIMIDINE PHOTOLYASE"/>
    <property type="match status" value="1"/>
</dbReference>
<organism evidence="14 15">
    <name type="scientific">candidate division WS6 bacterium OLB21</name>
    <dbReference type="NCBI Taxonomy" id="1617427"/>
    <lineage>
        <taxon>Bacteria</taxon>
        <taxon>Candidatus Dojkabacteria</taxon>
    </lineage>
</organism>
<name>A0A136KJL5_9BACT</name>
<keyword evidence="7" id="KW-0274">FAD</keyword>
<dbReference type="InterPro" id="IPR006050">
    <property type="entry name" value="DNA_photolyase_N"/>
</dbReference>
<dbReference type="InterPro" id="IPR036134">
    <property type="entry name" value="Crypto/Photolyase_FAD-like_sf"/>
</dbReference>
<dbReference type="Gene3D" id="3.40.50.620">
    <property type="entry name" value="HUPs"/>
    <property type="match status" value="1"/>
</dbReference>
<dbReference type="PANTHER" id="PTHR10211:SF0">
    <property type="entry name" value="DEOXYRIBODIPYRIMIDINE PHOTO-LYASE"/>
    <property type="match status" value="1"/>
</dbReference>
<keyword evidence="6" id="KW-0227">DNA damage</keyword>
<keyword evidence="5" id="KW-0285">Flavoprotein</keyword>
<evidence type="ECO:0000256" key="5">
    <source>
        <dbReference type="ARBA" id="ARBA00022630"/>
    </source>
</evidence>
<evidence type="ECO:0000256" key="8">
    <source>
        <dbReference type="ARBA" id="ARBA00023125"/>
    </source>
</evidence>
<comment type="similarity">
    <text evidence="2">Belongs to the DNA photolyase class-2 family.</text>
</comment>
<dbReference type="AlphaFoldDB" id="A0A136KJL5"/>
<dbReference type="Pfam" id="PF00875">
    <property type="entry name" value="DNA_photolyase"/>
    <property type="match status" value="1"/>
</dbReference>
<dbReference type="EC" id="4.1.99.3" evidence="3"/>
<dbReference type="SUPFAM" id="SSF52425">
    <property type="entry name" value="Cryptochrome/photolyase, N-terminal domain"/>
    <property type="match status" value="1"/>
</dbReference>
<keyword evidence="10 14" id="KW-0456">Lyase</keyword>
<sequence length="446" mass="51794">MSPENIKELNKKPLLVGGPVIYLMSKDIRVKNNPSLMYAQRLALENKLELKVYFNLYADLSVRSYQHFAFMIKGIEEVSVKLAKLNIPLVVSTSSEKDFLTELRKNKPCILILDHSSLKHARKKQQRVAERLDCKVVTCDGRNIIPVWYLSDKEEHSARTIRPKINKLLPLFIYKNKIPAFHSYNKQGDKNLINCNKLLAKVKAKHLSDYKPQIIPGEDAALDVLGRFVNLKLDNYQETRSDPTKESTSLLSAYLHFGMISPLTIYSAVKDMDNNAAFIEELVVRRELADNYCYNNHNYDNLKGAKDWAQKTLIKHLSDRREFVYELQEFESASTHDKAWNAAQTQMLRTGFMHGYMRMYWCKKILEWSSSAETAIQTAIYLNDKYQLDGLDSNGYTGIMWSIAGIHDRPWFEREVYGSIRYMNFNGLKRKFNIDSYISKWLPKQS</sequence>
<accession>A0A136KJL5</accession>
<keyword evidence="9" id="KW-0234">DNA repair</keyword>
<dbReference type="SUPFAM" id="SSF48173">
    <property type="entry name" value="Cryptochrome/photolyase FAD-binding domain"/>
    <property type="match status" value="1"/>
</dbReference>
<comment type="caution">
    <text evidence="14">The sequence shown here is derived from an EMBL/GenBank/DDBJ whole genome shotgun (WGS) entry which is preliminary data.</text>
</comment>
<dbReference type="InterPro" id="IPR036155">
    <property type="entry name" value="Crypto/Photolyase_N_sf"/>
</dbReference>
<comment type="cofactor">
    <cofactor evidence="1">
        <name>FAD</name>
        <dbReference type="ChEBI" id="CHEBI:57692"/>
    </cofactor>
</comment>
<dbReference type="PATRIC" id="fig|1617427.3.peg.560"/>
<evidence type="ECO:0000256" key="10">
    <source>
        <dbReference type="ARBA" id="ARBA00023239"/>
    </source>
</evidence>
<dbReference type="STRING" id="1617427.UZ20_WS6002000537"/>
<dbReference type="FunFam" id="1.10.579.10:FF:000002">
    <property type="entry name" value="Deoxyribodipyrimidine photolyase"/>
    <property type="match status" value="1"/>
</dbReference>
<dbReference type="InterPro" id="IPR014729">
    <property type="entry name" value="Rossmann-like_a/b/a_fold"/>
</dbReference>
<evidence type="ECO:0000256" key="12">
    <source>
        <dbReference type="ARBA" id="ARBA00033999"/>
    </source>
</evidence>
<dbReference type="Gene3D" id="1.10.579.10">
    <property type="entry name" value="DNA Cyclobutane Dipyrimidine Photolyase, subunit A, domain 3"/>
    <property type="match status" value="1"/>
</dbReference>
<dbReference type="Gene3D" id="1.25.40.80">
    <property type="match status" value="1"/>
</dbReference>